<reference evidence="2" key="1">
    <citation type="journal article" date="2011" name="Nature">
        <title>Genome sequence and analysis of the tuber crop potato.</title>
        <authorList>
            <consortium name="The Potato Genome Sequencing Consortium"/>
        </authorList>
    </citation>
    <scope>NUCLEOTIDE SEQUENCE [LARGE SCALE GENOMIC DNA]</scope>
    <source>
        <strain evidence="2">cv. DM1-3 516 R44</strain>
    </source>
</reference>
<evidence type="ECO:0000313" key="1">
    <source>
        <dbReference type="EnsemblPlants" id="PGSC0003DMT400073573"/>
    </source>
</evidence>
<dbReference type="AlphaFoldDB" id="M1CS95"/>
<reference evidence="1" key="2">
    <citation type="submission" date="2015-06" db="UniProtKB">
        <authorList>
            <consortium name="EnsemblPlants"/>
        </authorList>
    </citation>
    <scope>IDENTIFICATION</scope>
    <source>
        <strain evidence="1">DM1-3 516 R44</strain>
    </source>
</reference>
<name>M1CS95_SOLTU</name>
<organism evidence="1 2">
    <name type="scientific">Solanum tuberosum</name>
    <name type="common">Potato</name>
    <dbReference type="NCBI Taxonomy" id="4113"/>
    <lineage>
        <taxon>Eukaryota</taxon>
        <taxon>Viridiplantae</taxon>
        <taxon>Streptophyta</taxon>
        <taxon>Embryophyta</taxon>
        <taxon>Tracheophyta</taxon>
        <taxon>Spermatophyta</taxon>
        <taxon>Magnoliopsida</taxon>
        <taxon>eudicotyledons</taxon>
        <taxon>Gunneridae</taxon>
        <taxon>Pentapetalae</taxon>
        <taxon>asterids</taxon>
        <taxon>lamiids</taxon>
        <taxon>Solanales</taxon>
        <taxon>Solanaceae</taxon>
        <taxon>Solanoideae</taxon>
        <taxon>Solaneae</taxon>
        <taxon>Solanum</taxon>
    </lineage>
</organism>
<proteinExistence type="predicted"/>
<dbReference type="Proteomes" id="UP000011115">
    <property type="component" value="Unassembled WGS sequence"/>
</dbReference>
<sequence length="65" mass="7594">MERKKHNCVGINFAKGVLEAHNICPQITDLRVGLQKYPYYFGSVRKQESGHLLCIMIAWTKEWEN</sequence>
<dbReference type="EnsemblPlants" id="PGSC0003DMT400073573">
    <property type="protein sequence ID" value="PGSC0003DMT400073573"/>
    <property type="gene ID" value="PGSC0003DMG402028577"/>
</dbReference>
<dbReference type="InParanoid" id="M1CS95"/>
<evidence type="ECO:0000313" key="2">
    <source>
        <dbReference type="Proteomes" id="UP000011115"/>
    </source>
</evidence>
<dbReference type="PaxDb" id="4113-PGSC0003DMT400073573"/>
<dbReference type="Gramene" id="PGSC0003DMT400073573">
    <property type="protein sequence ID" value="PGSC0003DMT400073573"/>
    <property type="gene ID" value="PGSC0003DMG402028577"/>
</dbReference>
<dbReference type="HOGENOM" id="CLU_2854065_0_0_1"/>
<accession>M1CS95</accession>
<keyword evidence="2" id="KW-1185">Reference proteome</keyword>
<protein>
    <submittedName>
        <fullName evidence="1">Uncharacterized protein</fullName>
    </submittedName>
</protein>